<reference evidence="20" key="1">
    <citation type="journal article" date="2020" name="bioRxiv">
        <title>Comparative genomics of Chlamydomonas.</title>
        <authorList>
            <person name="Craig R.J."/>
            <person name="Hasan A.R."/>
            <person name="Ness R.W."/>
            <person name="Keightley P.D."/>
        </authorList>
    </citation>
    <scope>NUCLEOTIDE SEQUENCE</scope>
    <source>
        <strain evidence="20">CCAP 11/70</strain>
    </source>
</reference>
<sequence length="1086" mass="111696">MAPSKLAWLEACAEGGVAAWILRRLQAISTPASHGPSSGVASNRTVQAAEVCWASCHQVNCVYGMWMRPALDMDRQHWSRYGTLLSPILDVSLLAAVASAARSMAALARSTGTAAANTAASSGQGPAKQEQLAKYAALACYEVSNVSGRLIFTAGGVLAGLMRTPPSQPAPGADVLLLAGQFTRALQSSQVLAAAATAILTYPGPDFCPALSQRADGRGAFSGRPQHSVQAFDSLVWAAKGLYNLTVFTTFPASSCGVAANNFTKALSHPDVGALRMAMLESVWAHAGMEPLSEQSDEGSYGGSGSGQGGGSTSSSSGHGPSHGQWRRRLEWLKGDWTGCCIQSVEAEMMEDRVASELQDLHFSVATAALGPWQRARHGQQSGLRASPLRGPSGRGPEEHMARLAARTAEALCRLSLGQGQGHNPYRYCTQPQWRFSPLKAARLLMPSEPDLSADAPAEAVPHWAEALAWSAALHTGAVEDAVSTGSTEARRAIGTEQGGEILRGTSPWAAADISFSCLEQLVKPVEVPGCDDVLFGAAASDEEVKARLQRAGLGSSTDRILRLAIAARKPVRALGDPAPSQQCAAALCLKLFGVCFPMYAWNLPLMSPVPAGCKPVLAGAGGAVLTLAKRAAALARQLEARAAAGPPDPDHYLGPSCSDGATKAVMATLSALALVRKQYGKAISHADRGAQVETFTCAPPAASADGSESDASSLTAPTAAVATSLPCSTAARCGGGGEAEALLLAELEAFALRSLCRLATQVATDLARLPLPADASLAPKLTSFRSCTTAALLECLDHCCTAAQEPGFLAVPQLLACQPHRLLAAVCKLLCAPRIPQGSGPAPHSILSERLATGVVQALYDLSSHPELSGRARAWLVPAGPEPLHADVQGSLAGVGLEAGELGCLEELVRSGLLPRAAPSAQADGRLLLAAACSPHPGVVLGCPQEVLASDDPDGGYLRAARHYRGSSCFGASGAAGASADDGAASGGELQPDMGLVEAPLPPPLAVPPAALTLARLRVCGNPGCCEFGGASEGALPLKQCGGCKAVRYCGEGCQSAHWRSGHKADCKAMAAAVRAAQGTAEQGL</sequence>
<evidence type="ECO:0000256" key="1">
    <source>
        <dbReference type="ARBA" id="ARBA00004508"/>
    </source>
</evidence>
<evidence type="ECO:0000256" key="2">
    <source>
        <dbReference type="ARBA" id="ARBA00010794"/>
    </source>
</evidence>
<keyword evidence="7" id="KW-0479">Metal-binding</keyword>
<proteinExistence type="inferred from homology"/>
<dbReference type="GO" id="GO:0016020">
    <property type="term" value="C:membrane"/>
    <property type="evidence" value="ECO:0007669"/>
    <property type="project" value="UniProtKB-SubCell"/>
</dbReference>
<evidence type="ECO:0000256" key="6">
    <source>
        <dbReference type="ARBA" id="ARBA00022692"/>
    </source>
</evidence>
<feature type="region of interest" description="Disordered" evidence="18">
    <location>
        <begin position="374"/>
        <end position="398"/>
    </location>
</feature>
<dbReference type="EC" id="2.7.1.182" evidence="15"/>
<feature type="compositionally biased region" description="Low complexity" evidence="18">
    <location>
        <begin position="313"/>
        <end position="324"/>
    </location>
</feature>
<dbReference type="AlphaFoldDB" id="A0A836C2T7"/>
<keyword evidence="3" id="KW-0150">Chloroplast</keyword>
<keyword evidence="6" id="KW-0812">Transmembrane</keyword>
<evidence type="ECO:0000256" key="17">
    <source>
        <dbReference type="PROSITE-ProRule" id="PRU00134"/>
    </source>
</evidence>
<evidence type="ECO:0000256" key="12">
    <source>
        <dbReference type="ARBA" id="ARBA00022989"/>
    </source>
</evidence>
<gene>
    <name evidence="20" type="ORF">HYH03_003873</name>
</gene>
<dbReference type="PANTHER" id="PTHR32523:SF8">
    <property type="entry name" value="DOLICHOL KINASE"/>
    <property type="match status" value="1"/>
</dbReference>
<evidence type="ECO:0000256" key="4">
    <source>
        <dbReference type="ARBA" id="ARBA00022640"/>
    </source>
</evidence>
<evidence type="ECO:0000256" key="5">
    <source>
        <dbReference type="ARBA" id="ARBA00022679"/>
    </source>
</evidence>
<dbReference type="InterPro" id="IPR039606">
    <property type="entry name" value="Phytol/farnesol_kinase"/>
</dbReference>
<keyword evidence="11" id="KW-0809">Transit peptide</keyword>
<dbReference type="Proteomes" id="UP000612055">
    <property type="component" value="Unassembled WGS sequence"/>
</dbReference>
<keyword evidence="5" id="KW-0808">Transferase</keyword>
<dbReference type="Pfam" id="PF01753">
    <property type="entry name" value="zf-MYND"/>
    <property type="match status" value="1"/>
</dbReference>
<dbReference type="EMBL" id="JAEHOE010000011">
    <property type="protein sequence ID" value="KAG2498115.1"/>
    <property type="molecule type" value="Genomic_DNA"/>
</dbReference>
<keyword evidence="12" id="KW-1133">Transmembrane helix</keyword>
<comment type="pathway">
    <text evidence="14">Cofactor biosynthesis; tocopherol biosynthesis.</text>
</comment>
<protein>
    <recommendedName>
        <fullName evidence="15">phytol kinase</fullName>
        <ecNumber evidence="15">2.7.1.182</ecNumber>
    </recommendedName>
</protein>
<dbReference type="GO" id="GO:0008270">
    <property type="term" value="F:zinc ion binding"/>
    <property type="evidence" value="ECO:0007669"/>
    <property type="project" value="UniProtKB-KW"/>
</dbReference>
<evidence type="ECO:0000256" key="10">
    <source>
        <dbReference type="ARBA" id="ARBA00022833"/>
    </source>
</evidence>
<dbReference type="GO" id="GO:0009507">
    <property type="term" value="C:chloroplast"/>
    <property type="evidence" value="ECO:0007669"/>
    <property type="project" value="UniProtKB-SubCell"/>
</dbReference>
<name>A0A836C2T7_9CHLO</name>
<dbReference type="Gene3D" id="6.10.140.2220">
    <property type="match status" value="1"/>
</dbReference>
<evidence type="ECO:0000256" key="15">
    <source>
        <dbReference type="ARBA" id="ARBA00039024"/>
    </source>
</evidence>
<evidence type="ECO:0000256" key="3">
    <source>
        <dbReference type="ARBA" id="ARBA00022528"/>
    </source>
</evidence>
<evidence type="ECO:0000256" key="8">
    <source>
        <dbReference type="ARBA" id="ARBA00022771"/>
    </source>
</evidence>
<evidence type="ECO:0000256" key="9">
    <source>
        <dbReference type="ARBA" id="ARBA00022777"/>
    </source>
</evidence>
<comment type="caution">
    <text evidence="20">The sequence shown here is derived from an EMBL/GenBank/DDBJ whole genome shotgun (WGS) entry which is preliminary data.</text>
</comment>
<comment type="similarity">
    <text evidence="2">Belongs to the polyprenol kinase family.</text>
</comment>
<evidence type="ECO:0000256" key="18">
    <source>
        <dbReference type="SAM" id="MobiDB-lite"/>
    </source>
</evidence>
<dbReference type="PANTHER" id="PTHR32523">
    <property type="entry name" value="PHYTOL KINASE 1, CHLOROPLASTIC"/>
    <property type="match status" value="1"/>
</dbReference>
<dbReference type="PROSITE" id="PS50865">
    <property type="entry name" value="ZF_MYND_2"/>
    <property type="match status" value="1"/>
</dbReference>
<dbReference type="OrthoDB" id="552573at2759"/>
<organism evidence="20 21">
    <name type="scientific">Edaphochlamys debaryana</name>
    <dbReference type="NCBI Taxonomy" id="47281"/>
    <lineage>
        <taxon>Eukaryota</taxon>
        <taxon>Viridiplantae</taxon>
        <taxon>Chlorophyta</taxon>
        <taxon>core chlorophytes</taxon>
        <taxon>Chlorophyceae</taxon>
        <taxon>CS clade</taxon>
        <taxon>Chlamydomonadales</taxon>
        <taxon>Chlamydomonadales incertae sedis</taxon>
        <taxon>Edaphochlamys</taxon>
    </lineage>
</organism>
<feature type="domain" description="MYND-type" evidence="19">
    <location>
        <begin position="1027"/>
        <end position="1068"/>
    </location>
</feature>
<keyword evidence="21" id="KW-1185">Reference proteome</keyword>
<evidence type="ECO:0000256" key="7">
    <source>
        <dbReference type="ARBA" id="ARBA00022723"/>
    </source>
</evidence>
<evidence type="ECO:0000259" key="19">
    <source>
        <dbReference type="PROSITE" id="PS50865"/>
    </source>
</evidence>
<evidence type="ECO:0000256" key="13">
    <source>
        <dbReference type="ARBA" id="ARBA00023136"/>
    </source>
</evidence>
<dbReference type="GO" id="GO:0010276">
    <property type="term" value="F:phytol kinase activity"/>
    <property type="evidence" value="ECO:0007669"/>
    <property type="project" value="UniProtKB-EC"/>
</dbReference>
<comment type="subcellular location">
    <subcellularLocation>
        <location evidence="1">Plastid</location>
        <location evidence="1">Chloroplast membrane</location>
        <topology evidence="1">Multi-pass membrane protein</topology>
    </subcellularLocation>
</comment>
<evidence type="ECO:0000256" key="11">
    <source>
        <dbReference type="ARBA" id="ARBA00022946"/>
    </source>
</evidence>
<feature type="compositionally biased region" description="Gly residues" evidence="18">
    <location>
        <begin position="300"/>
        <end position="312"/>
    </location>
</feature>
<evidence type="ECO:0000256" key="14">
    <source>
        <dbReference type="ARBA" id="ARBA00024015"/>
    </source>
</evidence>
<keyword evidence="9" id="KW-0418">Kinase</keyword>
<evidence type="ECO:0000313" key="21">
    <source>
        <dbReference type="Proteomes" id="UP000612055"/>
    </source>
</evidence>
<evidence type="ECO:0000313" key="20">
    <source>
        <dbReference type="EMBL" id="KAG2498115.1"/>
    </source>
</evidence>
<keyword evidence="8 17" id="KW-0863">Zinc-finger</keyword>
<keyword evidence="13" id="KW-0472">Membrane</keyword>
<dbReference type="InterPro" id="IPR002893">
    <property type="entry name" value="Znf_MYND"/>
</dbReference>
<keyword evidence="4" id="KW-0934">Plastid</keyword>
<feature type="region of interest" description="Disordered" evidence="18">
    <location>
        <begin position="291"/>
        <end position="325"/>
    </location>
</feature>
<evidence type="ECO:0000256" key="16">
    <source>
        <dbReference type="ARBA" id="ARBA00048889"/>
    </source>
</evidence>
<comment type="catalytic activity">
    <reaction evidence="16">
        <text>phytol + CTP = phytyl phosphate + CDP + H(+)</text>
        <dbReference type="Rhea" id="RHEA:38055"/>
        <dbReference type="ChEBI" id="CHEBI:15378"/>
        <dbReference type="ChEBI" id="CHEBI:17327"/>
        <dbReference type="ChEBI" id="CHEBI:37563"/>
        <dbReference type="ChEBI" id="CHEBI:58069"/>
        <dbReference type="ChEBI" id="CHEBI:75483"/>
        <dbReference type="EC" id="2.7.1.182"/>
    </reaction>
</comment>
<keyword evidence="10" id="KW-0862">Zinc</keyword>
<dbReference type="SUPFAM" id="SSF144232">
    <property type="entry name" value="HIT/MYND zinc finger-like"/>
    <property type="match status" value="1"/>
</dbReference>
<accession>A0A836C2T7</accession>